<evidence type="ECO:0000313" key="2">
    <source>
        <dbReference type="Proteomes" id="UP000011083"/>
    </source>
</evidence>
<gene>
    <name evidence="1" type="ORF">ACA1_176150</name>
</gene>
<dbReference type="Pfam" id="PF05721">
    <property type="entry name" value="PhyH"/>
    <property type="match status" value="1"/>
</dbReference>
<dbReference type="STRING" id="1257118.L8HI91"/>
<dbReference type="GO" id="GO:0051213">
    <property type="term" value="F:dioxygenase activity"/>
    <property type="evidence" value="ECO:0007669"/>
    <property type="project" value="UniProtKB-KW"/>
</dbReference>
<dbReference type="Proteomes" id="UP000011083">
    <property type="component" value="Unassembled WGS sequence"/>
</dbReference>
<dbReference type="RefSeq" id="XP_004356837.1">
    <property type="nucleotide sequence ID" value="XM_004356784.1"/>
</dbReference>
<evidence type="ECO:0000313" key="1">
    <source>
        <dbReference type="EMBL" id="ELR24937.1"/>
    </source>
</evidence>
<dbReference type="EMBL" id="KB007811">
    <property type="protein sequence ID" value="ELR24937.1"/>
    <property type="molecule type" value="Genomic_DNA"/>
</dbReference>
<dbReference type="AlphaFoldDB" id="L8HI91"/>
<keyword evidence="2" id="KW-1185">Reference proteome</keyword>
<proteinExistence type="predicted"/>
<dbReference type="VEuPathDB" id="AmoebaDB:ACA1_176150"/>
<dbReference type="InterPro" id="IPR008775">
    <property type="entry name" value="Phytyl_CoA_dOase-like"/>
</dbReference>
<accession>L8HI91</accession>
<dbReference type="KEGG" id="acan:ACA1_176150"/>
<dbReference type="OrthoDB" id="445007at2759"/>
<sequence length="390" mass="44929">MQQERSADEWYELGKAAEKEGDLATAVGYYKRAERLGHSLTDPHPPTQWPDVNPSDEVEITPRLTDEEKARLEQHPHVFDYPLSDDQLAFLEENGYLVIPNAVSKELCDRMTGELYDRAERLMGVTRSNPASWNEIDPIGFIDVWHGDTYNELRQSPVLYSIFAQLLKTHRLVTTIDRANLNPPAYVTDPATGKVTHKFNSRRDAVFPVHTDMNLWNLKDGWWQGGLALQDCHSGGFHCIPEVGAPGFHKLEKIRQYRQACEQGKLGELDPPVPFFNWFHDEELINSQAKRVPMKQGDFVVWSSRLPHSALANTSDQWRVHAYLRFLPVDRFPEYAEEVRQCVEVGRKPRNYPAGGPTSDYRAEWEVPLHRTPQMSWLGRRVFGLEPWDN</sequence>
<dbReference type="Gene3D" id="2.60.120.620">
    <property type="entry name" value="q2cbj1_9rhob like domain"/>
    <property type="match status" value="1"/>
</dbReference>
<dbReference type="PANTHER" id="PTHR31630:SF8">
    <property type="entry name" value="JMJC DOMAIN-CONTAINING PROTEIN"/>
    <property type="match status" value="1"/>
</dbReference>
<organism evidence="1 2">
    <name type="scientific">Acanthamoeba castellanii (strain ATCC 30010 / Neff)</name>
    <dbReference type="NCBI Taxonomy" id="1257118"/>
    <lineage>
        <taxon>Eukaryota</taxon>
        <taxon>Amoebozoa</taxon>
        <taxon>Discosea</taxon>
        <taxon>Longamoebia</taxon>
        <taxon>Centramoebida</taxon>
        <taxon>Acanthamoebidae</taxon>
        <taxon>Acanthamoeba</taxon>
    </lineage>
</organism>
<dbReference type="PANTHER" id="PTHR31630">
    <property type="entry name" value="PHYTANOYL-COA DIOXYGENASE-RELATED-RELATED"/>
    <property type="match status" value="1"/>
</dbReference>
<dbReference type="GeneID" id="14925972"/>
<reference evidence="1 2" key="1">
    <citation type="journal article" date="2013" name="Genome Biol.">
        <title>Genome of Acanthamoeba castellanii highlights extensive lateral gene transfer and early evolution of tyrosine kinase signaling.</title>
        <authorList>
            <person name="Clarke M."/>
            <person name="Lohan A.J."/>
            <person name="Liu B."/>
            <person name="Lagkouvardos I."/>
            <person name="Roy S."/>
            <person name="Zafar N."/>
            <person name="Bertelli C."/>
            <person name="Schilde C."/>
            <person name="Kianianmomeni A."/>
            <person name="Burglin T.R."/>
            <person name="Frech C."/>
            <person name="Turcotte B."/>
            <person name="Kopec K.O."/>
            <person name="Synnott J.M."/>
            <person name="Choo C."/>
            <person name="Paponov I."/>
            <person name="Finkler A."/>
            <person name="Soon Heng Tan C."/>
            <person name="Hutchins A.P."/>
            <person name="Weinmeier T."/>
            <person name="Rattei T."/>
            <person name="Chu J.S."/>
            <person name="Gimenez G."/>
            <person name="Irimia M."/>
            <person name="Rigden D.J."/>
            <person name="Fitzpatrick D.A."/>
            <person name="Lorenzo-Morales J."/>
            <person name="Bateman A."/>
            <person name="Chiu C.H."/>
            <person name="Tang P."/>
            <person name="Hegemann P."/>
            <person name="Fromm H."/>
            <person name="Raoult D."/>
            <person name="Greub G."/>
            <person name="Miranda-Saavedra D."/>
            <person name="Chen N."/>
            <person name="Nash P."/>
            <person name="Ginger M.L."/>
            <person name="Horn M."/>
            <person name="Schaap P."/>
            <person name="Caler L."/>
            <person name="Loftus B."/>
        </authorList>
    </citation>
    <scope>NUCLEOTIDE SEQUENCE [LARGE SCALE GENOMIC DNA]</scope>
    <source>
        <strain evidence="1 2">Neff</strain>
    </source>
</reference>
<dbReference type="SUPFAM" id="SSF51197">
    <property type="entry name" value="Clavaminate synthase-like"/>
    <property type="match status" value="1"/>
</dbReference>
<keyword evidence="1" id="KW-0560">Oxidoreductase</keyword>
<keyword evidence="1" id="KW-0223">Dioxygenase</keyword>
<protein>
    <submittedName>
        <fullName evidence="1">PhytanoylCoA dioxygenase (PhyH) superfamily protein</fullName>
    </submittedName>
</protein>
<name>L8HI91_ACACF</name>